<accession>A0A0F9CQ79</accession>
<protein>
    <submittedName>
        <fullName evidence="1">Uncharacterized protein</fullName>
    </submittedName>
</protein>
<gene>
    <name evidence="1" type="ORF">LCGC14_2294610</name>
</gene>
<evidence type="ECO:0000313" key="1">
    <source>
        <dbReference type="EMBL" id="KKL51528.1"/>
    </source>
</evidence>
<organism evidence="1">
    <name type="scientific">marine sediment metagenome</name>
    <dbReference type="NCBI Taxonomy" id="412755"/>
    <lineage>
        <taxon>unclassified sequences</taxon>
        <taxon>metagenomes</taxon>
        <taxon>ecological metagenomes</taxon>
    </lineage>
</organism>
<dbReference type="AlphaFoldDB" id="A0A0F9CQ79"/>
<proteinExistence type="predicted"/>
<dbReference type="EMBL" id="LAZR01032218">
    <property type="protein sequence ID" value="KKL51528.1"/>
    <property type="molecule type" value="Genomic_DNA"/>
</dbReference>
<reference evidence="1" key="1">
    <citation type="journal article" date="2015" name="Nature">
        <title>Complex archaea that bridge the gap between prokaryotes and eukaryotes.</title>
        <authorList>
            <person name="Spang A."/>
            <person name="Saw J.H."/>
            <person name="Jorgensen S.L."/>
            <person name="Zaremba-Niedzwiedzka K."/>
            <person name="Martijn J."/>
            <person name="Lind A.E."/>
            <person name="van Eijk R."/>
            <person name="Schleper C."/>
            <person name="Guy L."/>
            <person name="Ettema T.J."/>
        </authorList>
    </citation>
    <scope>NUCLEOTIDE SEQUENCE</scope>
</reference>
<sequence>YAMRVETGPIIQARMMFEELEEIIFNGKILKFQELGERHTFRRGMIGELVNYDKDDVLVSLKTNFEGILLMREGRLYIPDMKSDFMWRTTILLKENDEIQNEWSLTLDISKRRFTFLNPGKVYKFKTNKMRLIHL</sequence>
<feature type="non-terminal residue" evidence="1">
    <location>
        <position position="1"/>
    </location>
</feature>
<comment type="caution">
    <text evidence="1">The sequence shown here is derived from an EMBL/GenBank/DDBJ whole genome shotgun (WGS) entry which is preliminary data.</text>
</comment>
<name>A0A0F9CQ79_9ZZZZ</name>